<evidence type="ECO:0000256" key="3">
    <source>
        <dbReference type="ARBA" id="ARBA00023163"/>
    </source>
</evidence>
<dbReference type="SUPFAM" id="SSF47413">
    <property type="entry name" value="lambda repressor-like DNA-binding domains"/>
    <property type="match status" value="1"/>
</dbReference>
<keyword evidence="3" id="KW-0804">Transcription</keyword>
<dbReference type="Pfam" id="PF00356">
    <property type="entry name" value="LacI"/>
    <property type="match status" value="1"/>
</dbReference>
<dbReference type="InterPro" id="IPR000843">
    <property type="entry name" value="HTH_LacI"/>
</dbReference>
<proteinExistence type="predicted"/>
<dbReference type="PROSITE" id="PS50932">
    <property type="entry name" value="HTH_LACI_2"/>
    <property type="match status" value="1"/>
</dbReference>
<name>A0A078M379_9BACL</name>
<gene>
    <name evidence="5" type="primary">degA</name>
    <name evidence="5" type="ORF">BN1050_00702</name>
</gene>
<evidence type="ECO:0000256" key="1">
    <source>
        <dbReference type="ARBA" id="ARBA00023015"/>
    </source>
</evidence>
<dbReference type="CDD" id="cd01392">
    <property type="entry name" value="HTH_LacI"/>
    <property type="match status" value="1"/>
</dbReference>
<dbReference type="Gene3D" id="3.40.50.2300">
    <property type="match status" value="2"/>
</dbReference>
<dbReference type="EMBL" id="LN483073">
    <property type="protein sequence ID" value="CEA00695.1"/>
    <property type="molecule type" value="Genomic_DNA"/>
</dbReference>
<dbReference type="GO" id="GO:0003700">
    <property type="term" value="F:DNA-binding transcription factor activity"/>
    <property type="evidence" value="ECO:0007669"/>
    <property type="project" value="TreeGrafter"/>
</dbReference>
<reference evidence="5" key="1">
    <citation type="submission" date="2014-07" db="EMBL/GenBank/DDBJ databases">
        <authorList>
            <person name="Urmite Genomes Urmite Genomes"/>
        </authorList>
    </citation>
    <scope>NUCLEOTIDE SEQUENCE</scope>
    <source>
        <strain evidence="5">13S34_air</strain>
    </source>
</reference>
<dbReference type="PANTHER" id="PTHR30146:SF109">
    <property type="entry name" value="HTH-TYPE TRANSCRIPTIONAL REGULATOR GALS"/>
    <property type="match status" value="1"/>
</dbReference>
<dbReference type="HOGENOM" id="CLU_037628_6_1_9"/>
<keyword evidence="1" id="KW-0805">Transcription regulation</keyword>
<dbReference type="InterPro" id="IPR046335">
    <property type="entry name" value="LacI/GalR-like_sensor"/>
</dbReference>
<dbReference type="PATRIC" id="fig|1461583.4.peg.673"/>
<dbReference type="SMART" id="SM00354">
    <property type="entry name" value="HTH_LACI"/>
    <property type="match status" value="1"/>
</dbReference>
<organism evidence="5">
    <name type="scientific">Metalysinibacillus saudimassiliensis</name>
    <dbReference type="NCBI Taxonomy" id="1461583"/>
    <lineage>
        <taxon>Bacteria</taxon>
        <taxon>Bacillati</taxon>
        <taxon>Bacillota</taxon>
        <taxon>Bacilli</taxon>
        <taxon>Bacillales</taxon>
        <taxon>Caryophanaceae</taxon>
        <taxon>Metalysinibacillus</taxon>
    </lineage>
</organism>
<protein>
    <submittedName>
        <fullName evidence="5">HTH-type transcriptional regulator DegA</fullName>
    </submittedName>
</protein>
<accession>A0A078M379</accession>
<evidence type="ECO:0000259" key="4">
    <source>
        <dbReference type="PROSITE" id="PS50932"/>
    </source>
</evidence>
<dbReference type="InterPro" id="IPR010982">
    <property type="entry name" value="Lambda_DNA-bd_dom_sf"/>
</dbReference>
<dbReference type="SUPFAM" id="SSF53822">
    <property type="entry name" value="Periplasmic binding protein-like I"/>
    <property type="match status" value="1"/>
</dbReference>
<dbReference type="PANTHER" id="PTHR30146">
    <property type="entry name" value="LACI-RELATED TRANSCRIPTIONAL REPRESSOR"/>
    <property type="match status" value="1"/>
</dbReference>
<feature type="domain" description="HTH lacI-type" evidence="4">
    <location>
        <begin position="2"/>
        <end position="56"/>
    </location>
</feature>
<sequence>MVSSKDVATQAGVSQATVSRVLNHPDRVQEKTRRKVEAAIEALKYVPNAHARSLVQDTTKLITLLSGPLYNPFFVETTSAIVTYANERGYQVNVQFVQDDELAEAYATAIQTKMAGMILSCVFLEDAIFEQLTHMSIPFITYNRKHARNEYFVEIDNVQAGYLAAKHLQDLGHTRIAFIGGSQKVSTFRDRFIGVQQALGELPQELIIHDTASKAEVFKAHAKLKTLSAPPTAIVCGADSIALEVMDVAYKERIQIPEELSIIGIDNVERSRHGAIELTTVGSISERNLGLVAIQELIKMIESEKKPCIQITESVKVFRRSTTQPC</sequence>
<keyword evidence="2" id="KW-0238">DNA-binding</keyword>
<dbReference type="PRINTS" id="PR00036">
    <property type="entry name" value="HTHLACI"/>
</dbReference>
<dbReference type="InterPro" id="IPR028082">
    <property type="entry name" value="Peripla_BP_I"/>
</dbReference>
<dbReference type="CDD" id="cd06267">
    <property type="entry name" value="PBP1_LacI_sugar_binding-like"/>
    <property type="match status" value="1"/>
</dbReference>
<dbReference type="Pfam" id="PF13377">
    <property type="entry name" value="Peripla_BP_3"/>
    <property type="match status" value="1"/>
</dbReference>
<dbReference type="GO" id="GO:0000976">
    <property type="term" value="F:transcription cis-regulatory region binding"/>
    <property type="evidence" value="ECO:0007669"/>
    <property type="project" value="TreeGrafter"/>
</dbReference>
<dbReference type="AlphaFoldDB" id="A0A078M379"/>
<dbReference type="Gene3D" id="1.10.260.40">
    <property type="entry name" value="lambda repressor-like DNA-binding domains"/>
    <property type="match status" value="1"/>
</dbReference>
<evidence type="ECO:0000313" key="5">
    <source>
        <dbReference type="EMBL" id="CEA00695.1"/>
    </source>
</evidence>
<evidence type="ECO:0000256" key="2">
    <source>
        <dbReference type="ARBA" id="ARBA00023125"/>
    </source>
</evidence>